<feature type="binding site" evidence="11">
    <location>
        <position position="277"/>
    </location>
    <ligand>
        <name>a divalent metal cation</name>
        <dbReference type="ChEBI" id="CHEBI:60240"/>
    </ligand>
</feature>
<protein>
    <recommendedName>
        <fullName evidence="3">malate dehydrogenase (oxaloacetate-decarboxylating)</fullName>
        <ecNumber evidence="3">1.1.1.38</ecNumber>
    </recommendedName>
</protein>
<organism evidence="15 16">
    <name type="scientific">Klebsiella pneumoniae</name>
    <dbReference type="NCBI Taxonomy" id="573"/>
    <lineage>
        <taxon>Bacteria</taxon>
        <taxon>Pseudomonadati</taxon>
        <taxon>Pseudomonadota</taxon>
        <taxon>Gammaproteobacteria</taxon>
        <taxon>Enterobacterales</taxon>
        <taxon>Enterobacteriaceae</taxon>
        <taxon>Klebsiella/Raoultella group</taxon>
        <taxon>Klebsiella</taxon>
        <taxon>Klebsiella pneumoniae complex</taxon>
    </lineage>
</organism>
<keyword evidence="4 11" id="KW-0479">Metal-binding</keyword>
<evidence type="ECO:0000256" key="12">
    <source>
        <dbReference type="RuleBase" id="RU003427"/>
    </source>
</evidence>
<dbReference type="Proteomes" id="UP000251088">
    <property type="component" value="Unassembled WGS sequence"/>
</dbReference>
<gene>
    <name evidence="15" type="primary">maeA</name>
    <name evidence="15" type="ORF">NCTC9128_07023</name>
</gene>
<evidence type="ECO:0000313" key="16">
    <source>
        <dbReference type="Proteomes" id="UP000251088"/>
    </source>
</evidence>
<keyword evidence="6" id="KW-0520">NAD</keyword>
<dbReference type="GO" id="GO:0046872">
    <property type="term" value="F:metal ion binding"/>
    <property type="evidence" value="ECO:0007669"/>
    <property type="project" value="UniProtKB-KW"/>
</dbReference>
<reference evidence="15 16" key="1">
    <citation type="submission" date="2018-06" db="EMBL/GenBank/DDBJ databases">
        <authorList>
            <consortium name="Pathogen Informatics"/>
            <person name="Doyle S."/>
        </authorList>
    </citation>
    <scope>NUCLEOTIDE SEQUENCE [LARGE SCALE GENOMIC DNA]</scope>
    <source>
        <strain evidence="15 16">NCTC9128</strain>
    </source>
</reference>
<dbReference type="PRINTS" id="PR00072">
    <property type="entry name" value="MALOXRDTASE"/>
</dbReference>
<dbReference type="Gene3D" id="3.40.50.10380">
    <property type="entry name" value="Malic enzyme, N-terminal domain"/>
    <property type="match status" value="1"/>
</dbReference>
<evidence type="ECO:0000259" key="13">
    <source>
        <dbReference type="SMART" id="SM00919"/>
    </source>
</evidence>
<dbReference type="NCBIfam" id="NF010052">
    <property type="entry name" value="PRK13529.1"/>
    <property type="match status" value="1"/>
</dbReference>
<dbReference type="Pfam" id="PF00390">
    <property type="entry name" value="malic"/>
    <property type="match status" value="1"/>
</dbReference>
<dbReference type="PANTHER" id="PTHR23406">
    <property type="entry name" value="MALIC ENZYME-RELATED"/>
    <property type="match status" value="1"/>
</dbReference>
<feature type="domain" description="Malic enzyme NAD-binding" evidence="13">
    <location>
        <begin position="278"/>
        <end position="538"/>
    </location>
</feature>
<dbReference type="InterPro" id="IPR001891">
    <property type="entry name" value="Malic_OxRdtase"/>
</dbReference>
<feature type="binding site" evidence="11">
    <location>
        <position position="254"/>
    </location>
    <ligand>
        <name>a divalent metal cation</name>
        <dbReference type="ChEBI" id="CHEBI:60240"/>
    </ligand>
</feature>
<evidence type="ECO:0000313" key="15">
    <source>
        <dbReference type="EMBL" id="SQC41011.1"/>
    </source>
</evidence>
<dbReference type="Pfam" id="PF03949">
    <property type="entry name" value="Malic_M"/>
    <property type="match status" value="1"/>
</dbReference>
<dbReference type="SUPFAM" id="SSF53223">
    <property type="entry name" value="Aminoacid dehydrogenase-like, N-terminal domain"/>
    <property type="match status" value="1"/>
</dbReference>
<evidence type="ECO:0000256" key="2">
    <source>
        <dbReference type="ARBA" id="ARBA00008785"/>
    </source>
</evidence>
<dbReference type="FunFam" id="3.40.50.720:FF:000055">
    <property type="entry name" value="NAD-dependent malic enzyme"/>
    <property type="match status" value="1"/>
</dbReference>
<feature type="binding site" evidence="10">
    <location>
        <position position="164"/>
    </location>
    <ligand>
        <name>(S)-malate</name>
        <dbReference type="ChEBI" id="CHEBI:15589"/>
    </ligand>
</feature>
<dbReference type="InterPro" id="IPR015884">
    <property type="entry name" value="Malic_enzyme_CS"/>
</dbReference>
<feature type="binding site" evidence="11">
    <location>
        <position position="253"/>
    </location>
    <ligand>
        <name>a divalent metal cation</name>
        <dbReference type="ChEBI" id="CHEBI:60240"/>
    </ligand>
</feature>
<evidence type="ECO:0000256" key="7">
    <source>
        <dbReference type="ARBA" id="ARBA00050168"/>
    </source>
</evidence>
<dbReference type="InterPro" id="IPR012301">
    <property type="entry name" value="Malic_N_dom"/>
</dbReference>
<dbReference type="InterPro" id="IPR012302">
    <property type="entry name" value="Malic_NAD-bd"/>
</dbReference>
<feature type="active site" description="Proton acceptor" evidence="9">
    <location>
        <position position="182"/>
    </location>
</feature>
<comment type="cofactor">
    <cofactor evidence="11">
        <name>Mg(2+)</name>
        <dbReference type="ChEBI" id="CHEBI:18420"/>
    </cofactor>
    <cofactor evidence="11">
        <name>Mn(2+)</name>
        <dbReference type="ChEBI" id="CHEBI:29035"/>
    </cofactor>
    <text evidence="11">Divalent metal cations. Prefers magnesium or manganese.</text>
</comment>
<evidence type="ECO:0000256" key="1">
    <source>
        <dbReference type="ARBA" id="ARBA00001936"/>
    </source>
</evidence>
<dbReference type="EC" id="1.1.1.38" evidence="3"/>
<dbReference type="InterPro" id="IPR037062">
    <property type="entry name" value="Malic_N_dom_sf"/>
</dbReference>
<dbReference type="FunFam" id="3.40.50.10380:FF:000001">
    <property type="entry name" value="NAD-dependent malic enzyme"/>
    <property type="match status" value="1"/>
</dbReference>
<feature type="binding site" evidence="10">
    <location>
        <position position="425"/>
    </location>
    <ligand>
        <name>(S)-malate</name>
        <dbReference type="ChEBI" id="CHEBI:15589"/>
    </ligand>
</feature>
<feature type="active site" description="Proton donor" evidence="9">
    <location>
        <position position="111"/>
    </location>
</feature>
<evidence type="ECO:0000259" key="14">
    <source>
        <dbReference type="SMART" id="SM01274"/>
    </source>
</evidence>
<evidence type="ECO:0000256" key="10">
    <source>
        <dbReference type="PIRSR" id="PIRSR000106-2"/>
    </source>
</evidence>
<dbReference type="GO" id="GO:0051287">
    <property type="term" value="F:NAD binding"/>
    <property type="evidence" value="ECO:0007669"/>
    <property type="project" value="InterPro"/>
</dbReference>
<dbReference type="PIRSF" id="PIRSF000106">
    <property type="entry name" value="ME"/>
    <property type="match status" value="1"/>
</dbReference>
<dbReference type="SMART" id="SM01274">
    <property type="entry name" value="malic"/>
    <property type="match status" value="1"/>
</dbReference>
<dbReference type="InterPro" id="IPR046346">
    <property type="entry name" value="Aminoacid_DH-like_N_sf"/>
</dbReference>
<dbReference type="AlphaFoldDB" id="A0A2X3EXJ7"/>
<feature type="domain" description="Malic enzyme N-terminal" evidence="14">
    <location>
        <begin position="88"/>
        <end position="268"/>
    </location>
</feature>
<dbReference type="InterPro" id="IPR036291">
    <property type="entry name" value="NAD(P)-bd_dom_sf"/>
</dbReference>
<comment type="cofactor">
    <cofactor evidence="1">
        <name>Mn(2+)</name>
        <dbReference type="ChEBI" id="CHEBI:29035"/>
    </cofactor>
</comment>
<dbReference type="GO" id="GO:0006108">
    <property type="term" value="P:malate metabolic process"/>
    <property type="evidence" value="ECO:0007669"/>
    <property type="project" value="TreeGrafter"/>
</dbReference>
<evidence type="ECO:0000256" key="3">
    <source>
        <dbReference type="ARBA" id="ARBA00013003"/>
    </source>
</evidence>
<name>A0A2X3EXJ7_KLEPN</name>
<dbReference type="EMBL" id="UAWN01000016">
    <property type="protein sequence ID" value="SQC41011.1"/>
    <property type="molecule type" value="Genomic_DNA"/>
</dbReference>
<dbReference type="GO" id="GO:0005829">
    <property type="term" value="C:cytosol"/>
    <property type="evidence" value="ECO:0007669"/>
    <property type="project" value="TreeGrafter"/>
</dbReference>
<dbReference type="GO" id="GO:0008948">
    <property type="term" value="F:oxaloacetate decarboxylase activity"/>
    <property type="evidence" value="ECO:0007669"/>
    <property type="project" value="RHEA"/>
</dbReference>
<evidence type="ECO:0000256" key="9">
    <source>
        <dbReference type="PIRSR" id="PIRSR000106-1"/>
    </source>
</evidence>
<evidence type="ECO:0000256" key="11">
    <source>
        <dbReference type="PIRSR" id="PIRSR000106-3"/>
    </source>
</evidence>
<comment type="catalytic activity">
    <reaction evidence="8">
        <text>(S)-malate + NAD(+) = pyruvate + CO2 + NADH</text>
        <dbReference type="Rhea" id="RHEA:12653"/>
        <dbReference type="ChEBI" id="CHEBI:15361"/>
        <dbReference type="ChEBI" id="CHEBI:15589"/>
        <dbReference type="ChEBI" id="CHEBI:16526"/>
        <dbReference type="ChEBI" id="CHEBI:57540"/>
        <dbReference type="ChEBI" id="CHEBI:57945"/>
        <dbReference type="EC" id="1.1.1.38"/>
    </reaction>
</comment>
<dbReference type="PROSITE" id="PS00331">
    <property type="entry name" value="MALIC_ENZYMES"/>
    <property type="match status" value="1"/>
</dbReference>
<evidence type="ECO:0000256" key="8">
    <source>
        <dbReference type="ARBA" id="ARBA00052591"/>
    </source>
</evidence>
<comment type="catalytic activity">
    <reaction evidence="7">
        <text>oxaloacetate + H(+) = pyruvate + CO2</text>
        <dbReference type="Rhea" id="RHEA:15641"/>
        <dbReference type="ChEBI" id="CHEBI:15361"/>
        <dbReference type="ChEBI" id="CHEBI:15378"/>
        <dbReference type="ChEBI" id="CHEBI:16452"/>
        <dbReference type="ChEBI" id="CHEBI:16526"/>
        <dbReference type="EC" id="1.1.1.38"/>
    </reaction>
</comment>
<evidence type="ECO:0000256" key="6">
    <source>
        <dbReference type="ARBA" id="ARBA00023027"/>
    </source>
</evidence>
<dbReference type="CDD" id="cd05312">
    <property type="entry name" value="NAD_bind_1_malic_enz"/>
    <property type="match status" value="1"/>
</dbReference>
<comment type="similarity">
    <text evidence="2 12">Belongs to the malic enzymes family.</text>
</comment>
<dbReference type="GO" id="GO:0004471">
    <property type="term" value="F:malate dehydrogenase (decarboxylating) (NAD+) activity"/>
    <property type="evidence" value="ECO:0007669"/>
    <property type="project" value="RHEA"/>
</dbReference>
<evidence type="ECO:0000256" key="5">
    <source>
        <dbReference type="ARBA" id="ARBA00023002"/>
    </source>
</evidence>
<dbReference type="SUPFAM" id="SSF51735">
    <property type="entry name" value="NAD(P)-binding Rossmann-fold domains"/>
    <property type="match status" value="1"/>
</dbReference>
<proteinExistence type="inferred from homology"/>
<feature type="binding site" evidence="10">
    <location>
        <position position="469"/>
    </location>
    <ligand>
        <name>(S)-malate</name>
        <dbReference type="ChEBI" id="CHEBI:15589"/>
    </ligand>
</feature>
<dbReference type="PANTHER" id="PTHR23406:SF34">
    <property type="entry name" value="NAD-DEPENDENT MALIC ENZYME, MITOCHONDRIAL"/>
    <property type="match status" value="1"/>
</dbReference>
<keyword evidence="5 15" id="KW-0560">Oxidoreductase</keyword>
<dbReference type="Gene3D" id="3.40.50.720">
    <property type="entry name" value="NAD(P)-binding Rossmann-like Domain"/>
    <property type="match status" value="1"/>
</dbReference>
<dbReference type="SMART" id="SM00919">
    <property type="entry name" value="Malic_M"/>
    <property type="match status" value="1"/>
</dbReference>
<sequence length="589" mass="65074">MIKELVRCNLPIRKTVPCTSPTRVPFCLNSPCSTREAPSVWKSASNFNLLGLLPEVVETIEEQAERAWIQYQGFKTEIDKHIYLRNIQDTNETLFYRLIGNHLEEMMPVIYTPTVGAACERFSEIYRRARGVFISYQNRHNLDDILQNVPNHNVKVIVVTDGERILGLGDQGIGGMGIPIGKLSLYTTCGGISPAYTLPIVLDVGTNNQQLLDDPLYMGWRHPRITDDEYYQFVDDVIQAIKARWPDVLLQFEDFAQKNAMPLLNRYRNEICSFNDDIQGTAAVTVGTLIAASRGAGSQLSEQKIVFLGAGSAGCGIAEQIIAQIVREGLSEEEARQRVFMVDRFGLLTDGMPNLLPFQNKLVQKREQLQSWDTTSEALSLLDVVRNVKPNILIGVSGQPGLFTEEIIREMHKHCPRPIVMPLSNPTSRVEATPQNILSWTDGEALVATGSPFSPVTVKGKQYPIAQCNNSYIFPGIGLGVIASGASRVTDEMLMAASETLAQHSPLVNNGEGPVLPELKDIQTVSRAIAFAVGKVAQEQGVAVKTSAKRCCKRSAIISGYRNIAIIAAPRFNHCHRVDISARLLITSE</sequence>
<accession>A0A2X3EXJ7</accession>
<evidence type="ECO:0000256" key="4">
    <source>
        <dbReference type="ARBA" id="ARBA00022723"/>
    </source>
</evidence>